<dbReference type="OMA" id="NMITINQ"/>
<proteinExistence type="predicted"/>
<name>A0A284R636_ARMOS</name>
<accession>A0A284R636</accession>
<sequence>MITNNQFIQTTSYLFAIAIAMALSVLAFVKDILALVTFRAPSTAAPEYPRIAVTVKVEVVTTQYSTIEPSSCVTYDSSTLVKLSSECYSNPRVGKRNRLP</sequence>
<dbReference type="OrthoDB" id="2897512at2759"/>
<keyword evidence="1" id="KW-1133">Transmembrane helix</keyword>
<protein>
    <submittedName>
        <fullName evidence="2">Uncharacterized protein</fullName>
    </submittedName>
</protein>
<dbReference type="AlphaFoldDB" id="A0A284R636"/>
<keyword evidence="1" id="KW-0472">Membrane</keyword>
<dbReference type="EMBL" id="FUEG01000004">
    <property type="protein sequence ID" value="SJL04169.1"/>
    <property type="molecule type" value="Genomic_DNA"/>
</dbReference>
<organism evidence="2 3">
    <name type="scientific">Armillaria ostoyae</name>
    <name type="common">Armillaria root rot fungus</name>
    <dbReference type="NCBI Taxonomy" id="47428"/>
    <lineage>
        <taxon>Eukaryota</taxon>
        <taxon>Fungi</taxon>
        <taxon>Dikarya</taxon>
        <taxon>Basidiomycota</taxon>
        <taxon>Agaricomycotina</taxon>
        <taxon>Agaricomycetes</taxon>
        <taxon>Agaricomycetidae</taxon>
        <taxon>Agaricales</taxon>
        <taxon>Marasmiineae</taxon>
        <taxon>Physalacriaceae</taxon>
        <taxon>Armillaria</taxon>
    </lineage>
</organism>
<feature type="transmembrane region" description="Helical" evidence="1">
    <location>
        <begin position="12"/>
        <end position="29"/>
    </location>
</feature>
<evidence type="ECO:0000313" key="2">
    <source>
        <dbReference type="EMBL" id="SJL04169.1"/>
    </source>
</evidence>
<gene>
    <name evidence="2" type="ORF">ARMOST_07529</name>
</gene>
<reference evidence="3" key="1">
    <citation type="journal article" date="2017" name="Nat. Ecol. Evol.">
        <title>Genome expansion and lineage-specific genetic innovations in the forest pathogenic fungi Armillaria.</title>
        <authorList>
            <person name="Sipos G."/>
            <person name="Prasanna A.N."/>
            <person name="Walter M.C."/>
            <person name="O'Connor E."/>
            <person name="Balint B."/>
            <person name="Krizsan K."/>
            <person name="Kiss B."/>
            <person name="Hess J."/>
            <person name="Varga T."/>
            <person name="Slot J."/>
            <person name="Riley R."/>
            <person name="Boka B."/>
            <person name="Rigling D."/>
            <person name="Barry K."/>
            <person name="Lee J."/>
            <person name="Mihaltcheva S."/>
            <person name="LaButti K."/>
            <person name="Lipzen A."/>
            <person name="Waldron R."/>
            <person name="Moloney N.M."/>
            <person name="Sperisen C."/>
            <person name="Kredics L."/>
            <person name="Vagvoelgyi C."/>
            <person name="Patrignani A."/>
            <person name="Fitzpatrick D."/>
            <person name="Nagy I."/>
            <person name="Doyle S."/>
            <person name="Anderson J.B."/>
            <person name="Grigoriev I.V."/>
            <person name="Gueldener U."/>
            <person name="Muensterkoetter M."/>
            <person name="Nagy L.G."/>
        </authorList>
    </citation>
    <scope>NUCLEOTIDE SEQUENCE [LARGE SCALE GENOMIC DNA]</scope>
    <source>
        <strain evidence="3">C18/9</strain>
    </source>
</reference>
<keyword evidence="3" id="KW-1185">Reference proteome</keyword>
<dbReference type="Proteomes" id="UP000219338">
    <property type="component" value="Unassembled WGS sequence"/>
</dbReference>
<keyword evidence="1" id="KW-0812">Transmembrane</keyword>
<evidence type="ECO:0000313" key="3">
    <source>
        <dbReference type="Proteomes" id="UP000219338"/>
    </source>
</evidence>
<evidence type="ECO:0000256" key="1">
    <source>
        <dbReference type="SAM" id="Phobius"/>
    </source>
</evidence>